<evidence type="ECO:0000256" key="4">
    <source>
        <dbReference type="ARBA" id="ARBA00023125"/>
    </source>
</evidence>
<dbReference type="GO" id="GO:0003700">
    <property type="term" value="F:DNA-binding transcription factor activity"/>
    <property type="evidence" value="ECO:0007669"/>
    <property type="project" value="InterPro"/>
</dbReference>
<gene>
    <name evidence="7" type="ORF">SAMN05443248_3377</name>
</gene>
<dbReference type="GO" id="GO:0003677">
    <property type="term" value="F:DNA binding"/>
    <property type="evidence" value="ECO:0007669"/>
    <property type="project" value="UniProtKB-KW"/>
</dbReference>
<dbReference type="Pfam" id="PF03466">
    <property type="entry name" value="LysR_substrate"/>
    <property type="match status" value="1"/>
</dbReference>
<dbReference type="SUPFAM" id="SSF53850">
    <property type="entry name" value="Periplasmic binding protein-like II"/>
    <property type="match status" value="1"/>
</dbReference>
<dbReference type="AlphaFoldDB" id="A0A1M5PI54"/>
<dbReference type="Proteomes" id="UP000189796">
    <property type="component" value="Chromosome I"/>
</dbReference>
<evidence type="ECO:0000256" key="3">
    <source>
        <dbReference type="ARBA" id="ARBA00023015"/>
    </source>
</evidence>
<comment type="function">
    <text evidence="1">NodD regulates the expression of the nodABCFE genes which encode other nodulation proteins. NodD is also a negative regulator of its own expression. Binds flavonoids as inducers.</text>
</comment>
<sequence length="311" mass="33940">MDFRQLRYFAVVAQHGHFGRAASTLHVAQPALSRQIRLLEEELGVQLFERHPRGASPTEAGLVLLDRATFILRYLEQVRNDVTATQRDPRGAVALGMSPGLALTLALPLFEEISSRFPGVQLQIVEDYTEALHDRLLQGTVDLAILNGPHLETPNLVTTALMEEQICLIGLATNPHLPKHSIDVRALSKIPLVLAGVAKAGVREVVETAAARAGVKLEPKLEVQSLEVAKRIISQGKLCTAHFAAPTKADIDSGHLRAVPIKGMFLPRFIARASDRPPSRATIVLAEIIQAVSRELVASARWPHAKLTIEL</sequence>
<dbReference type="InterPro" id="IPR000847">
    <property type="entry name" value="LysR_HTH_N"/>
</dbReference>
<evidence type="ECO:0000313" key="8">
    <source>
        <dbReference type="Proteomes" id="UP000189796"/>
    </source>
</evidence>
<name>A0A1M5PI54_9BRAD</name>
<evidence type="ECO:0000259" key="6">
    <source>
        <dbReference type="PROSITE" id="PS50931"/>
    </source>
</evidence>
<dbReference type="SUPFAM" id="SSF46785">
    <property type="entry name" value="Winged helix' DNA-binding domain"/>
    <property type="match status" value="1"/>
</dbReference>
<reference evidence="7 8" key="1">
    <citation type="submission" date="2016-11" db="EMBL/GenBank/DDBJ databases">
        <authorList>
            <person name="Jaros S."/>
            <person name="Januszkiewicz K."/>
            <person name="Wedrychowicz H."/>
        </authorList>
    </citation>
    <scope>NUCLEOTIDE SEQUENCE [LARGE SCALE GENOMIC DNA]</scope>
    <source>
        <strain evidence="7 8">GAS138</strain>
    </source>
</reference>
<proteinExistence type="inferred from homology"/>
<keyword evidence="4" id="KW-0238">DNA-binding</keyword>
<accession>A0A1M5PI54</accession>
<organism evidence="7 8">
    <name type="scientific">Bradyrhizobium erythrophlei</name>
    <dbReference type="NCBI Taxonomy" id="1437360"/>
    <lineage>
        <taxon>Bacteria</taxon>
        <taxon>Pseudomonadati</taxon>
        <taxon>Pseudomonadota</taxon>
        <taxon>Alphaproteobacteria</taxon>
        <taxon>Hyphomicrobiales</taxon>
        <taxon>Nitrobacteraceae</taxon>
        <taxon>Bradyrhizobium</taxon>
    </lineage>
</organism>
<dbReference type="InterPro" id="IPR005119">
    <property type="entry name" value="LysR_subst-bd"/>
</dbReference>
<dbReference type="PROSITE" id="PS50931">
    <property type="entry name" value="HTH_LYSR"/>
    <property type="match status" value="1"/>
</dbReference>
<protein>
    <submittedName>
        <fullName evidence="7">LysR family transcriptional regulator, nitrogen assimilation regulatory protein</fullName>
    </submittedName>
</protein>
<dbReference type="RefSeq" id="WP_079602391.1">
    <property type="nucleotide sequence ID" value="NZ_LT670817.1"/>
</dbReference>
<dbReference type="InterPro" id="IPR036388">
    <property type="entry name" value="WH-like_DNA-bd_sf"/>
</dbReference>
<dbReference type="GO" id="GO:0005829">
    <property type="term" value="C:cytosol"/>
    <property type="evidence" value="ECO:0007669"/>
    <property type="project" value="TreeGrafter"/>
</dbReference>
<dbReference type="InterPro" id="IPR050950">
    <property type="entry name" value="HTH-type_LysR_regulators"/>
</dbReference>
<keyword evidence="3" id="KW-0805">Transcription regulation</keyword>
<dbReference type="InterPro" id="IPR036390">
    <property type="entry name" value="WH_DNA-bd_sf"/>
</dbReference>
<feature type="domain" description="HTH lysR-type" evidence="6">
    <location>
        <begin position="1"/>
        <end position="58"/>
    </location>
</feature>
<dbReference type="PRINTS" id="PR00039">
    <property type="entry name" value="HTHLYSR"/>
</dbReference>
<dbReference type="EMBL" id="LT670817">
    <property type="protein sequence ID" value="SHH01437.1"/>
    <property type="molecule type" value="Genomic_DNA"/>
</dbReference>
<dbReference type="Gene3D" id="3.40.190.290">
    <property type="match status" value="1"/>
</dbReference>
<dbReference type="OrthoDB" id="8479357at2"/>
<dbReference type="Pfam" id="PF00126">
    <property type="entry name" value="HTH_1"/>
    <property type="match status" value="1"/>
</dbReference>
<evidence type="ECO:0000256" key="1">
    <source>
        <dbReference type="ARBA" id="ARBA00003502"/>
    </source>
</evidence>
<keyword evidence="5" id="KW-0804">Transcription</keyword>
<dbReference type="PANTHER" id="PTHR30419">
    <property type="entry name" value="HTH-TYPE TRANSCRIPTIONAL REGULATOR YBHD"/>
    <property type="match status" value="1"/>
</dbReference>
<dbReference type="Gene3D" id="1.10.10.10">
    <property type="entry name" value="Winged helix-like DNA-binding domain superfamily/Winged helix DNA-binding domain"/>
    <property type="match status" value="1"/>
</dbReference>
<evidence type="ECO:0000313" key="7">
    <source>
        <dbReference type="EMBL" id="SHH01437.1"/>
    </source>
</evidence>
<comment type="similarity">
    <text evidence="2">Belongs to the LysR transcriptional regulatory family.</text>
</comment>
<evidence type="ECO:0000256" key="5">
    <source>
        <dbReference type="ARBA" id="ARBA00023163"/>
    </source>
</evidence>
<dbReference type="FunFam" id="1.10.10.10:FF:000001">
    <property type="entry name" value="LysR family transcriptional regulator"/>
    <property type="match status" value="1"/>
</dbReference>
<evidence type="ECO:0000256" key="2">
    <source>
        <dbReference type="ARBA" id="ARBA00009437"/>
    </source>
</evidence>